<name>A0A8J6HDI6_TENMO</name>
<organism evidence="1 2">
    <name type="scientific">Tenebrio molitor</name>
    <name type="common">Yellow mealworm beetle</name>
    <dbReference type="NCBI Taxonomy" id="7067"/>
    <lineage>
        <taxon>Eukaryota</taxon>
        <taxon>Metazoa</taxon>
        <taxon>Ecdysozoa</taxon>
        <taxon>Arthropoda</taxon>
        <taxon>Hexapoda</taxon>
        <taxon>Insecta</taxon>
        <taxon>Pterygota</taxon>
        <taxon>Neoptera</taxon>
        <taxon>Endopterygota</taxon>
        <taxon>Coleoptera</taxon>
        <taxon>Polyphaga</taxon>
        <taxon>Cucujiformia</taxon>
        <taxon>Tenebrionidae</taxon>
        <taxon>Tenebrio</taxon>
    </lineage>
</organism>
<keyword evidence="2" id="KW-1185">Reference proteome</keyword>
<dbReference type="EMBL" id="JABDTM020025805">
    <property type="protein sequence ID" value="KAH0812774.1"/>
    <property type="molecule type" value="Genomic_DNA"/>
</dbReference>
<evidence type="ECO:0000313" key="1">
    <source>
        <dbReference type="EMBL" id="KAH0812774.1"/>
    </source>
</evidence>
<comment type="caution">
    <text evidence="1">The sequence shown here is derived from an EMBL/GenBank/DDBJ whole genome shotgun (WGS) entry which is preliminary data.</text>
</comment>
<proteinExistence type="predicted"/>
<accession>A0A8J6HDI6</accession>
<reference evidence="1" key="2">
    <citation type="submission" date="2021-08" db="EMBL/GenBank/DDBJ databases">
        <authorList>
            <person name="Eriksson T."/>
        </authorList>
    </citation>
    <scope>NUCLEOTIDE SEQUENCE</scope>
    <source>
        <strain evidence="1">Stoneville</strain>
        <tissue evidence="1">Whole head</tissue>
    </source>
</reference>
<sequence>MQDEAEQHHSQRHLKNTLNYWQGTTKAHLNVKHKSNKSSAFPFGRNFQDEFVSAASGSGPRKQKRLNKNTECAARWSGSNSLEVGSDRGLQYSRDFNAFAITAPLPKQDLIRLKRAKQSYLGERAGTRKKIVRQNFTTDYFKVGPDKDQEIIRLNKFPQLFASEVKFAEKHRREMEFANGRSVEKANSCGMLALPPKTPSPPPPCQSLVPILRLFTRQKVFWEIAFVSQFLNRRQRRQDVGIEGMFVLRHNNYPDDNSSANWPPHTNSPRGGGISRKTVIALISVADGGGVGNQISLRSSEMSTNQSESRLVCRGWVPASINFRNQFGPDRSNFLPGCLSNIAAASTAITSGAAIFRLPPRIHVINFGAEVVESQPPNLVTSKLRCLA</sequence>
<dbReference type="AlphaFoldDB" id="A0A8J6HDI6"/>
<reference evidence="1" key="1">
    <citation type="journal article" date="2020" name="J Insects Food Feed">
        <title>The yellow mealworm (Tenebrio molitor) genome: a resource for the emerging insects as food and feed industry.</title>
        <authorList>
            <person name="Eriksson T."/>
            <person name="Andere A."/>
            <person name="Kelstrup H."/>
            <person name="Emery V."/>
            <person name="Picard C."/>
        </authorList>
    </citation>
    <scope>NUCLEOTIDE SEQUENCE</scope>
    <source>
        <strain evidence="1">Stoneville</strain>
        <tissue evidence="1">Whole head</tissue>
    </source>
</reference>
<protein>
    <submittedName>
        <fullName evidence="1">Uncharacterized protein</fullName>
    </submittedName>
</protein>
<gene>
    <name evidence="1" type="ORF">GEV33_010017</name>
</gene>
<dbReference type="Proteomes" id="UP000719412">
    <property type="component" value="Unassembled WGS sequence"/>
</dbReference>
<evidence type="ECO:0000313" key="2">
    <source>
        <dbReference type="Proteomes" id="UP000719412"/>
    </source>
</evidence>